<dbReference type="Proteomes" id="UP000190080">
    <property type="component" value="Unassembled WGS sequence"/>
</dbReference>
<reference evidence="1 2" key="1">
    <citation type="submission" date="2017-03" db="EMBL/GenBank/DDBJ databases">
        <title>Genome sequence of Clostridium oryzae DSM 28571.</title>
        <authorList>
            <person name="Poehlein A."/>
            <person name="Daniel R."/>
        </authorList>
    </citation>
    <scope>NUCLEOTIDE SEQUENCE [LARGE SCALE GENOMIC DNA]</scope>
    <source>
        <strain evidence="1 2">DSM 28571</strain>
    </source>
</reference>
<name>A0A1V4IIM5_9CLOT</name>
<dbReference type="PANTHER" id="PTHR39961">
    <property type="entry name" value="HYPOTHETICAL CYTOSOLIC PROTEIN"/>
    <property type="match status" value="1"/>
</dbReference>
<proteinExistence type="predicted"/>
<protein>
    <submittedName>
        <fullName evidence="1">Uncharacterized protein</fullName>
    </submittedName>
</protein>
<dbReference type="OrthoDB" id="37369at2"/>
<dbReference type="PANTHER" id="PTHR39961:SF1">
    <property type="entry name" value="DUF458 DOMAIN-CONTAINING PROTEIN"/>
    <property type="match status" value="1"/>
</dbReference>
<organism evidence="1 2">
    <name type="scientific">Clostridium oryzae</name>
    <dbReference type="NCBI Taxonomy" id="1450648"/>
    <lineage>
        <taxon>Bacteria</taxon>
        <taxon>Bacillati</taxon>
        <taxon>Bacillota</taxon>
        <taxon>Clostridia</taxon>
        <taxon>Eubacteriales</taxon>
        <taxon>Clostridiaceae</taxon>
        <taxon>Clostridium</taxon>
    </lineage>
</organism>
<evidence type="ECO:0000313" key="2">
    <source>
        <dbReference type="Proteomes" id="UP000190080"/>
    </source>
</evidence>
<comment type="caution">
    <text evidence="1">The sequence shown here is derived from an EMBL/GenBank/DDBJ whole genome shotgun (WGS) entry which is preliminary data.</text>
</comment>
<dbReference type="EMBL" id="MZGV01000046">
    <property type="protein sequence ID" value="OPJ59347.1"/>
    <property type="molecule type" value="Genomic_DNA"/>
</dbReference>
<gene>
    <name evidence="1" type="ORF">CLORY_33560</name>
</gene>
<dbReference type="AlphaFoldDB" id="A0A1V4IIM5"/>
<keyword evidence="2" id="KW-1185">Reference proteome</keyword>
<dbReference type="InterPro" id="IPR007405">
    <property type="entry name" value="Phage_KVP40_Orf299"/>
</dbReference>
<dbReference type="RefSeq" id="WP_079426607.1">
    <property type="nucleotide sequence ID" value="NZ_MZGV01000046.1"/>
</dbReference>
<sequence>MRSLTHGEVSFKRMCHLIKKYINAAQDYKYHITVGTDSQNYDITKVVVVVAVWRVGSGGIFFYDVRKVTKITNIRQKLFYETSLSIEMAQKLSSYLEINNSNCDIAIHIDAGNDGPSSSVIPEIVGWVKGSGFNCNTKPDSYAASSIANKYSK</sequence>
<dbReference type="Pfam" id="PF04308">
    <property type="entry name" value="RNaseH_like"/>
    <property type="match status" value="1"/>
</dbReference>
<evidence type="ECO:0000313" key="1">
    <source>
        <dbReference type="EMBL" id="OPJ59347.1"/>
    </source>
</evidence>
<dbReference type="STRING" id="1450648.CLORY_33560"/>
<accession>A0A1V4IIM5</accession>